<dbReference type="SUPFAM" id="SSF55874">
    <property type="entry name" value="ATPase domain of HSP90 chaperone/DNA topoisomerase II/histidine kinase"/>
    <property type="match status" value="1"/>
</dbReference>
<dbReference type="InterPro" id="IPR051043">
    <property type="entry name" value="Sulfatase_Mod_Factor_Kinase"/>
</dbReference>
<sequence>MPELTLNRQRYQAQCFTESLGNGIDLEMTLIPAGNFVMGSPEDELERLDREGPQHQVTVPSFFMGTYPVTQAQWRAVANLPQIELGLKADPANFKGNEHPVEQVNWHEAMEFCARLSAYSGRSYRLPTEAEWEYACRAGTNTPFHFGETITPDLGNYCGIDREIRGNKYKGRYGDGPTGKNLEKTTPVNHFKVANAFGLCDLHGNAWEWCQDVWHDNYEGAPTDGSAWTEGGRQDRRAVRGGSWLFSPGACRSAYRCYDAPGYGDYDNTFRVVCNEPQLQTTQAVGSGGDFYFLYPNRRLDLTQPLHKVLYVIYDESRKRKLPGFTSIKSRQVKLEPLNLNCDVDTKRQICWFLEEALQNVGKHAIGATRLEVTGKIVDGFYSLRVKDNGPGIQSSYVGEGTQAFYRLEAKLKGKFSRVSIPQGGTVCELTFPL</sequence>
<dbReference type="Gene3D" id="3.30.565.10">
    <property type="entry name" value="Histidine kinase-like ATPase, C-terminal domain"/>
    <property type="match status" value="1"/>
</dbReference>
<dbReference type="InterPro" id="IPR005532">
    <property type="entry name" value="SUMF_dom"/>
</dbReference>
<dbReference type="Pfam" id="PF03781">
    <property type="entry name" value="FGE-sulfatase"/>
    <property type="match status" value="1"/>
</dbReference>
<protein>
    <recommendedName>
        <fullName evidence="1">Sulfatase-modifying factor enzyme-like domain-containing protein</fullName>
    </recommendedName>
</protein>
<reference evidence="2 3" key="1">
    <citation type="submission" date="2018-11" db="EMBL/GenBank/DDBJ databases">
        <title>Whole genome sequencing of an environmental sample.</title>
        <authorList>
            <person name="Sarangi A.N."/>
            <person name="Singh D."/>
            <person name="Tripathy S."/>
        </authorList>
    </citation>
    <scope>NUCLEOTIDE SEQUENCE [LARGE SCALE GENOMIC DNA]</scope>
    <source>
        <strain evidence="2 3">Lakshadweep</strain>
    </source>
</reference>
<gene>
    <name evidence="2" type="ORF">DYY88_12585</name>
</gene>
<feature type="domain" description="Sulfatase-modifying factor enzyme-like" evidence="1">
    <location>
        <begin position="27"/>
        <end position="273"/>
    </location>
</feature>
<dbReference type="InterPro" id="IPR036890">
    <property type="entry name" value="HATPase_C_sf"/>
</dbReference>
<comment type="caution">
    <text evidence="2">The sequence shown here is derived from an EMBL/GenBank/DDBJ whole genome shotgun (WGS) entry which is preliminary data.</text>
</comment>
<dbReference type="PANTHER" id="PTHR23150">
    <property type="entry name" value="SULFATASE MODIFYING FACTOR 1, 2"/>
    <property type="match status" value="1"/>
</dbReference>
<dbReference type="AlphaFoldDB" id="A0A4Q7EAM7"/>
<dbReference type="GO" id="GO:0120147">
    <property type="term" value="F:formylglycine-generating oxidase activity"/>
    <property type="evidence" value="ECO:0007669"/>
    <property type="project" value="TreeGrafter"/>
</dbReference>
<dbReference type="Proteomes" id="UP000292459">
    <property type="component" value="Unassembled WGS sequence"/>
</dbReference>
<dbReference type="SUPFAM" id="SSF56436">
    <property type="entry name" value="C-type lectin-like"/>
    <property type="match status" value="1"/>
</dbReference>
<dbReference type="InterPro" id="IPR042095">
    <property type="entry name" value="SUMF_sf"/>
</dbReference>
<dbReference type="PANTHER" id="PTHR23150:SF19">
    <property type="entry name" value="FORMYLGLYCINE-GENERATING ENZYME"/>
    <property type="match status" value="1"/>
</dbReference>
<dbReference type="InterPro" id="IPR016187">
    <property type="entry name" value="CTDL_fold"/>
</dbReference>
<proteinExistence type="predicted"/>
<name>A0A4Q7EAM7_9CYAN</name>
<organism evidence="2 3">
    <name type="scientific">Leptolyngbya iicbica LK</name>
    <dbReference type="NCBI Taxonomy" id="2294035"/>
    <lineage>
        <taxon>Bacteria</taxon>
        <taxon>Bacillati</taxon>
        <taxon>Cyanobacteriota</taxon>
        <taxon>Cyanophyceae</taxon>
        <taxon>Leptolyngbyales</taxon>
        <taxon>Leptolyngbyaceae</taxon>
        <taxon>Leptolyngbya group</taxon>
        <taxon>Leptolyngbya</taxon>
        <taxon>Leptolyngbya iicbica</taxon>
    </lineage>
</organism>
<dbReference type="OrthoDB" id="3981129at2"/>
<keyword evidence="3" id="KW-1185">Reference proteome</keyword>
<accession>A0A4Q7EAM7</accession>
<evidence type="ECO:0000259" key="1">
    <source>
        <dbReference type="Pfam" id="PF03781"/>
    </source>
</evidence>
<dbReference type="EMBL" id="QVFV01000002">
    <property type="protein sequence ID" value="RZM79549.1"/>
    <property type="molecule type" value="Genomic_DNA"/>
</dbReference>
<evidence type="ECO:0000313" key="3">
    <source>
        <dbReference type="Proteomes" id="UP000292459"/>
    </source>
</evidence>
<evidence type="ECO:0000313" key="2">
    <source>
        <dbReference type="EMBL" id="RZM79549.1"/>
    </source>
</evidence>
<dbReference type="RefSeq" id="WP_084607093.1">
    <property type="nucleotide sequence ID" value="NZ_QVFV01000002.1"/>
</dbReference>
<dbReference type="Gene3D" id="3.90.1580.10">
    <property type="entry name" value="paralog of FGE (formylglycine-generating enzyme)"/>
    <property type="match status" value="1"/>
</dbReference>